<feature type="compositionally biased region" description="Polar residues" evidence="12">
    <location>
        <begin position="21"/>
        <end position="31"/>
    </location>
</feature>
<keyword evidence="3 11" id="KW-0645">Protease</keyword>
<dbReference type="Gene3D" id="2.10.109.10">
    <property type="entry name" value="Umud Fragment, subunit A"/>
    <property type="match status" value="1"/>
</dbReference>
<dbReference type="OrthoDB" id="9996127at2759"/>
<dbReference type="GO" id="GO:0006627">
    <property type="term" value="P:protein processing involved in protein targeting to mitochondrion"/>
    <property type="evidence" value="ECO:0007669"/>
    <property type="project" value="InterPro"/>
</dbReference>
<evidence type="ECO:0000259" key="13">
    <source>
        <dbReference type="Pfam" id="PF10502"/>
    </source>
</evidence>
<dbReference type="GO" id="GO:0006465">
    <property type="term" value="P:signal peptide processing"/>
    <property type="evidence" value="ECO:0007669"/>
    <property type="project" value="InterPro"/>
</dbReference>
<evidence type="ECO:0000256" key="11">
    <source>
        <dbReference type="RuleBase" id="RU362041"/>
    </source>
</evidence>
<name>A0A9P4TTH3_9PEZI</name>
<evidence type="ECO:0000256" key="12">
    <source>
        <dbReference type="SAM" id="MobiDB-lite"/>
    </source>
</evidence>
<comment type="caution">
    <text evidence="14">The sequence shown here is derived from an EMBL/GenBank/DDBJ whole genome shotgun (WGS) entry which is preliminary data.</text>
</comment>
<keyword evidence="8 11" id="KW-0496">Mitochondrion</keyword>
<dbReference type="GO" id="GO:0042720">
    <property type="term" value="C:mitochondrial inner membrane peptidase complex"/>
    <property type="evidence" value="ECO:0007669"/>
    <property type="project" value="InterPro"/>
</dbReference>
<organism evidence="14 15">
    <name type="scientific">Tothia fuscella</name>
    <dbReference type="NCBI Taxonomy" id="1048955"/>
    <lineage>
        <taxon>Eukaryota</taxon>
        <taxon>Fungi</taxon>
        <taxon>Dikarya</taxon>
        <taxon>Ascomycota</taxon>
        <taxon>Pezizomycotina</taxon>
        <taxon>Dothideomycetes</taxon>
        <taxon>Pleosporomycetidae</taxon>
        <taxon>Venturiales</taxon>
        <taxon>Cylindrosympodiaceae</taxon>
        <taxon>Tothia</taxon>
    </lineage>
</organism>
<dbReference type="InterPro" id="IPR019533">
    <property type="entry name" value="Peptidase_S26"/>
</dbReference>
<comment type="subcellular location">
    <subcellularLocation>
        <location evidence="1">Mitochondrion inner membrane</location>
        <topology evidence="1">Single-pass membrane protein</topology>
    </subcellularLocation>
</comment>
<sequence>MLRRTPHLRFTFPQGPKAPSHNGSNKPRSPFLSTLANRNTLRYSYYILLFGATISSIHISLYDFVTVTGPSMSPTLSPTYHATGSKDSVLVSRRARSSPAPPSSFSQTSNFPDKPLPPFLSHAREDVRRGDVVTFIKPHKPSEGESVKRVLGVEGDIVWRDVRRVGREREQDGKQARDIGLLPLPPVVKVPLGHVWVEGDNWRDSLDSNDFGPISLSLITGRVDRIYWPLKRWGKVPERVVTKESARTRIVPDAVFLPPGFERYNHF</sequence>
<dbReference type="Proteomes" id="UP000800235">
    <property type="component" value="Unassembled WGS sequence"/>
</dbReference>
<evidence type="ECO:0000256" key="5">
    <source>
        <dbReference type="ARBA" id="ARBA00022792"/>
    </source>
</evidence>
<keyword evidence="9 11" id="KW-0472">Membrane</keyword>
<dbReference type="InterPro" id="IPR036286">
    <property type="entry name" value="LexA/Signal_pep-like_sf"/>
</dbReference>
<evidence type="ECO:0000256" key="7">
    <source>
        <dbReference type="ARBA" id="ARBA00022989"/>
    </source>
</evidence>
<evidence type="ECO:0000256" key="8">
    <source>
        <dbReference type="ARBA" id="ARBA00023128"/>
    </source>
</evidence>
<evidence type="ECO:0000256" key="10">
    <source>
        <dbReference type="PIRSR" id="PIRSR600223-1"/>
    </source>
</evidence>
<feature type="active site" evidence="10">
    <location>
        <position position="71"/>
    </location>
</feature>
<proteinExistence type="inferred from homology"/>
<dbReference type="InterPro" id="IPR000223">
    <property type="entry name" value="Pept_S26A_signal_pept_1"/>
</dbReference>
<evidence type="ECO:0000256" key="3">
    <source>
        <dbReference type="ARBA" id="ARBA00022670"/>
    </source>
</evidence>
<dbReference type="PRINTS" id="PR00727">
    <property type="entry name" value="LEADERPTASE"/>
</dbReference>
<dbReference type="CDD" id="cd06530">
    <property type="entry name" value="S26_SPase_I"/>
    <property type="match status" value="1"/>
</dbReference>
<evidence type="ECO:0000313" key="15">
    <source>
        <dbReference type="Proteomes" id="UP000800235"/>
    </source>
</evidence>
<keyword evidence="5 11" id="KW-0999">Mitochondrion inner membrane</keyword>
<keyword evidence="7 11" id="KW-1133">Transmembrane helix</keyword>
<feature type="active site" evidence="10">
    <location>
        <position position="148"/>
    </location>
</feature>
<feature type="region of interest" description="Disordered" evidence="12">
    <location>
        <begin position="92"/>
        <end position="116"/>
    </location>
</feature>
<dbReference type="PANTHER" id="PTHR46041">
    <property type="entry name" value="MITOCHONDRIAL INNER MEMBRANE PROTEASE SUBUNIT 2"/>
    <property type="match status" value="1"/>
</dbReference>
<dbReference type="EC" id="3.4.21.-" evidence="11"/>
<evidence type="ECO:0000256" key="9">
    <source>
        <dbReference type="ARBA" id="ARBA00023136"/>
    </source>
</evidence>
<evidence type="ECO:0000256" key="1">
    <source>
        <dbReference type="ARBA" id="ARBA00004434"/>
    </source>
</evidence>
<accession>A0A9P4TTH3</accession>
<evidence type="ECO:0000256" key="2">
    <source>
        <dbReference type="ARBA" id="ARBA00007066"/>
    </source>
</evidence>
<feature type="region of interest" description="Disordered" evidence="12">
    <location>
        <begin position="11"/>
        <end position="31"/>
    </location>
</feature>
<comment type="similarity">
    <text evidence="2">Belongs to the peptidase S26 family. IMP2 subfamily.</text>
</comment>
<gene>
    <name evidence="14" type="ORF">EJ08DRAFT_738620</name>
</gene>
<evidence type="ECO:0000256" key="6">
    <source>
        <dbReference type="ARBA" id="ARBA00022801"/>
    </source>
</evidence>
<dbReference type="SUPFAM" id="SSF51306">
    <property type="entry name" value="LexA/Signal peptidase"/>
    <property type="match status" value="1"/>
</dbReference>
<dbReference type="GO" id="GO:0004252">
    <property type="term" value="F:serine-type endopeptidase activity"/>
    <property type="evidence" value="ECO:0007669"/>
    <property type="project" value="InterPro"/>
</dbReference>
<keyword evidence="15" id="KW-1185">Reference proteome</keyword>
<dbReference type="PANTHER" id="PTHR46041:SF2">
    <property type="entry name" value="MITOCHONDRIAL INNER MEMBRANE PROTEASE SUBUNIT 2"/>
    <property type="match status" value="1"/>
</dbReference>
<evidence type="ECO:0000256" key="4">
    <source>
        <dbReference type="ARBA" id="ARBA00022692"/>
    </source>
</evidence>
<feature type="transmembrane region" description="Helical" evidence="11">
    <location>
        <begin position="43"/>
        <end position="62"/>
    </location>
</feature>
<dbReference type="Pfam" id="PF10502">
    <property type="entry name" value="Peptidase_S26"/>
    <property type="match status" value="1"/>
</dbReference>
<keyword evidence="6 11" id="KW-0378">Hydrolase</keyword>
<evidence type="ECO:0000313" key="14">
    <source>
        <dbReference type="EMBL" id="KAF2420349.1"/>
    </source>
</evidence>
<protein>
    <recommendedName>
        <fullName evidence="11">Mitochondrial inner membrane protease subunit</fullName>
        <ecNumber evidence="11">3.4.21.-</ecNumber>
    </recommendedName>
</protein>
<keyword evidence="4 11" id="KW-0812">Transmembrane</keyword>
<reference evidence="14" key="1">
    <citation type="journal article" date="2020" name="Stud. Mycol.">
        <title>101 Dothideomycetes genomes: a test case for predicting lifestyles and emergence of pathogens.</title>
        <authorList>
            <person name="Haridas S."/>
            <person name="Albert R."/>
            <person name="Binder M."/>
            <person name="Bloem J."/>
            <person name="Labutti K."/>
            <person name="Salamov A."/>
            <person name="Andreopoulos B."/>
            <person name="Baker S."/>
            <person name="Barry K."/>
            <person name="Bills G."/>
            <person name="Bluhm B."/>
            <person name="Cannon C."/>
            <person name="Castanera R."/>
            <person name="Culley D."/>
            <person name="Daum C."/>
            <person name="Ezra D."/>
            <person name="Gonzalez J."/>
            <person name="Henrissat B."/>
            <person name="Kuo A."/>
            <person name="Liang C."/>
            <person name="Lipzen A."/>
            <person name="Lutzoni F."/>
            <person name="Magnuson J."/>
            <person name="Mondo S."/>
            <person name="Nolan M."/>
            <person name="Ohm R."/>
            <person name="Pangilinan J."/>
            <person name="Park H.-J."/>
            <person name="Ramirez L."/>
            <person name="Alfaro M."/>
            <person name="Sun H."/>
            <person name="Tritt A."/>
            <person name="Yoshinaga Y."/>
            <person name="Zwiers L.-H."/>
            <person name="Turgeon B."/>
            <person name="Goodwin S."/>
            <person name="Spatafora J."/>
            <person name="Crous P."/>
            <person name="Grigoriev I."/>
        </authorList>
    </citation>
    <scope>NUCLEOTIDE SEQUENCE</scope>
    <source>
        <strain evidence="14">CBS 130266</strain>
    </source>
</reference>
<dbReference type="NCBIfam" id="TIGR02227">
    <property type="entry name" value="sigpep_I_bact"/>
    <property type="match status" value="1"/>
</dbReference>
<dbReference type="InterPro" id="IPR037730">
    <property type="entry name" value="IMP2"/>
</dbReference>
<dbReference type="AlphaFoldDB" id="A0A9P4TTH3"/>
<dbReference type="EMBL" id="MU007110">
    <property type="protein sequence ID" value="KAF2420349.1"/>
    <property type="molecule type" value="Genomic_DNA"/>
</dbReference>
<feature type="domain" description="Peptidase S26" evidence="13">
    <location>
        <begin position="47"/>
        <end position="228"/>
    </location>
</feature>